<accession>A0A0D7AEC3</accession>
<proteinExistence type="predicted"/>
<feature type="non-terminal residue" evidence="1">
    <location>
        <position position="113"/>
    </location>
</feature>
<evidence type="ECO:0000313" key="2">
    <source>
        <dbReference type="Proteomes" id="UP000054144"/>
    </source>
</evidence>
<evidence type="ECO:0000313" key="1">
    <source>
        <dbReference type="EMBL" id="KIY48764.1"/>
    </source>
</evidence>
<reference evidence="1 2" key="1">
    <citation type="journal article" date="2015" name="Fungal Genet. Biol.">
        <title>Evolution of novel wood decay mechanisms in Agaricales revealed by the genome sequences of Fistulina hepatica and Cylindrobasidium torrendii.</title>
        <authorList>
            <person name="Floudas D."/>
            <person name="Held B.W."/>
            <person name="Riley R."/>
            <person name="Nagy L.G."/>
            <person name="Koehler G."/>
            <person name="Ransdell A.S."/>
            <person name="Younus H."/>
            <person name="Chow J."/>
            <person name="Chiniquy J."/>
            <person name="Lipzen A."/>
            <person name="Tritt A."/>
            <person name="Sun H."/>
            <person name="Haridas S."/>
            <person name="LaButti K."/>
            <person name="Ohm R.A."/>
            <person name="Kues U."/>
            <person name="Blanchette R.A."/>
            <person name="Grigoriev I.V."/>
            <person name="Minto R.E."/>
            <person name="Hibbett D.S."/>
        </authorList>
    </citation>
    <scope>NUCLEOTIDE SEQUENCE [LARGE SCALE GENOMIC DNA]</scope>
    <source>
        <strain evidence="1 2">ATCC 64428</strain>
    </source>
</reference>
<protein>
    <submittedName>
        <fullName evidence="1">Uncharacterized protein</fullName>
    </submittedName>
</protein>
<name>A0A0D7AEC3_9AGAR</name>
<feature type="non-terminal residue" evidence="1">
    <location>
        <position position="1"/>
    </location>
</feature>
<sequence length="113" mass="12928">IIDKVHEGDFLQPAERELMHEFMMKHEDGFAWDDSEKGHFREDFFPPVTMPVIVHMPWVLRNMPIPPGLYDKVVECVRIKIESGAYEPSNSGVPPFTEQMAESMGGRACYGCL</sequence>
<organism evidence="1 2">
    <name type="scientific">Fistulina hepatica ATCC 64428</name>
    <dbReference type="NCBI Taxonomy" id="1128425"/>
    <lineage>
        <taxon>Eukaryota</taxon>
        <taxon>Fungi</taxon>
        <taxon>Dikarya</taxon>
        <taxon>Basidiomycota</taxon>
        <taxon>Agaricomycotina</taxon>
        <taxon>Agaricomycetes</taxon>
        <taxon>Agaricomycetidae</taxon>
        <taxon>Agaricales</taxon>
        <taxon>Fistulinaceae</taxon>
        <taxon>Fistulina</taxon>
    </lineage>
</organism>
<gene>
    <name evidence="1" type="ORF">FISHEDRAFT_5557</name>
</gene>
<dbReference type="AlphaFoldDB" id="A0A0D7AEC3"/>
<dbReference type="EMBL" id="KN881816">
    <property type="protein sequence ID" value="KIY48764.1"/>
    <property type="molecule type" value="Genomic_DNA"/>
</dbReference>
<dbReference type="Proteomes" id="UP000054144">
    <property type="component" value="Unassembled WGS sequence"/>
</dbReference>
<keyword evidence="2" id="KW-1185">Reference proteome</keyword>
<dbReference type="OrthoDB" id="5599163at2759"/>